<gene>
    <name evidence="2" type="ORF">Nepgr_015835</name>
</gene>
<dbReference type="Proteomes" id="UP001279734">
    <property type="component" value="Unassembled WGS sequence"/>
</dbReference>
<evidence type="ECO:0000313" key="2">
    <source>
        <dbReference type="EMBL" id="GMH13994.1"/>
    </source>
</evidence>
<protein>
    <submittedName>
        <fullName evidence="2">Uncharacterized protein</fullName>
    </submittedName>
</protein>
<dbReference type="EMBL" id="BSYO01000013">
    <property type="protein sequence ID" value="GMH13994.1"/>
    <property type="molecule type" value="Genomic_DNA"/>
</dbReference>
<accession>A0AAD3XRG9</accession>
<keyword evidence="3" id="KW-1185">Reference proteome</keyword>
<reference evidence="2" key="1">
    <citation type="submission" date="2023-05" db="EMBL/GenBank/DDBJ databases">
        <title>Nepenthes gracilis genome sequencing.</title>
        <authorList>
            <person name="Fukushima K."/>
        </authorList>
    </citation>
    <scope>NUCLEOTIDE SEQUENCE</scope>
    <source>
        <strain evidence="2">SING2019-196</strain>
    </source>
</reference>
<feature type="region of interest" description="Disordered" evidence="1">
    <location>
        <begin position="313"/>
        <end position="336"/>
    </location>
</feature>
<evidence type="ECO:0000256" key="1">
    <source>
        <dbReference type="SAM" id="MobiDB-lite"/>
    </source>
</evidence>
<sequence>MDSLLWSIDAILWSNGLQSSRMFGSCDFYCNGLVIVVAGLMALDDVGSWCHCDIGHDASLRELCNLFCSQHSKECYLVGAASPAIVIRPSQMSVLVVKSQLPIWFQEPVWVRNEVPISNCIPYADLNCCSFRLLQAERDGKLYFPVLELSCRSRIVIGVGLLAGFACAREPIWIPFQTYGRFEITAADLVSQWPVRFWVATLVTCQFAFTPAVLVNLLYLPCRAEAGTSYSSTYRALLPRTDDGFSKQTTISCIQINISKAITIYIIFAANTSQRIRGGKDIQSAQRPHELCNEPLQWSTIIQIFTNRVGMNSQATQHHPLQEQKSASKLQQTTFHQKEHQLSPFLVIR</sequence>
<organism evidence="2 3">
    <name type="scientific">Nepenthes gracilis</name>
    <name type="common">Slender pitcher plant</name>
    <dbReference type="NCBI Taxonomy" id="150966"/>
    <lineage>
        <taxon>Eukaryota</taxon>
        <taxon>Viridiplantae</taxon>
        <taxon>Streptophyta</taxon>
        <taxon>Embryophyta</taxon>
        <taxon>Tracheophyta</taxon>
        <taxon>Spermatophyta</taxon>
        <taxon>Magnoliopsida</taxon>
        <taxon>eudicotyledons</taxon>
        <taxon>Gunneridae</taxon>
        <taxon>Pentapetalae</taxon>
        <taxon>Caryophyllales</taxon>
        <taxon>Nepenthaceae</taxon>
        <taxon>Nepenthes</taxon>
    </lineage>
</organism>
<dbReference type="AlphaFoldDB" id="A0AAD3XRG9"/>
<comment type="caution">
    <text evidence="2">The sequence shown here is derived from an EMBL/GenBank/DDBJ whole genome shotgun (WGS) entry which is preliminary data.</text>
</comment>
<proteinExistence type="predicted"/>
<feature type="compositionally biased region" description="Polar residues" evidence="1">
    <location>
        <begin position="313"/>
        <end position="335"/>
    </location>
</feature>
<name>A0AAD3XRG9_NEPGR</name>
<evidence type="ECO:0000313" key="3">
    <source>
        <dbReference type="Proteomes" id="UP001279734"/>
    </source>
</evidence>